<feature type="domain" description="Leucine-binding protein" evidence="6">
    <location>
        <begin position="30"/>
        <end position="351"/>
    </location>
</feature>
<dbReference type="AlphaFoldDB" id="W6M0L7"/>
<evidence type="ECO:0000259" key="6">
    <source>
        <dbReference type="Pfam" id="PF13458"/>
    </source>
</evidence>
<evidence type="ECO:0000256" key="2">
    <source>
        <dbReference type="ARBA" id="ARBA00022448"/>
    </source>
</evidence>
<dbReference type="PANTHER" id="PTHR47151:SF3">
    <property type="entry name" value="LEUCINE-SPECIFIC-BINDING PROTEIN"/>
    <property type="match status" value="1"/>
</dbReference>
<evidence type="ECO:0000256" key="4">
    <source>
        <dbReference type="ARBA" id="ARBA00022970"/>
    </source>
</evidence>
<evidence type="ECO:0000256" key="5">
    <source>
        <dbReference type="SAM" id="SignalP"/>
    </source>
</evidence>
<dbReference type="Gene3D" id="3.40.50.2300">
    <property type="match status" value="2"/>
</dbReference>
<dbReference type="STRING" id="1400863.BN873_10157"/>
<proteinExistence type="inferred from homology"/>
<keyword evidence="3 5" id="KW-0732">Signal</keyword>
<dbReference type="CDD" id="cd06342">
    <property type="entry name" value="PBP1_ABC_LIVBP-like"/>
    <property type="match status" value="1"/>
</dbReference>
<dbReference type="NCBIfam" id="NF011933">
    <property type="entry name" value="PRK15404.1"/>
    <property type="match status" value="1"/>
</dbReference>
<evidence type="ECO:0000313" key="7">
    <source>
        <dbReference type="EMBL" id="CDI00901.1"/>
    </source>
</evidence>
<accession>W6M0L7</accession>
<reference evidence="7" key="1">
    <citation type="submission" date="2013-07" db="EMBL/GenBank/DDBJ databases">
        <authorList>
            <person name="McIlroy S."/>
        </authorList>
    </citation>
    <scope>NUCLEOTIDE SEQUENCE [LARGE SCALE GENOMIC DNA]</scope>
    <source>
        <strain evidence="7">Run_A_D11</strain>
    </source>
</reference>
<keyword evidence="2" id="KW-0813">Transport</keyword>
<keyword evidence="4" id="KW-0029">Amino-acid transport</keyword>
<dbReference type="Proteomes" id="UP000035760">
    <property type="component" value="Unassembled WGS sequence"/>
</dbReference>
<dbReference type="PRINTS" id="PR00337">
    <property type="entry name" value="LEUILEVALBP"/>
</dbReference>
<feature type="chain" id="PRO_5004880195" evidence="5">
    <location>
        <begin position="27"/>
        <end position="374"/>
    </location>
</feature>
<keyword evidence="8" id="KW-1185">Reference proteome</keyword>
<name>W6M0L7_9GAMM</name>
<reference evidence="7" key="2">
    <citation type="submission" date="2014-03" db="EMBL/GenBank/DDBJ databases">
        <title>Candidatus Competibacter-lineage genomes retrieved from metagenomes reveal functional metabolic diversity.</title>
        <authorList>
            <person name="McIlroy S.J."/>
            <person name="Albertsen M."/>
            <person name="Andresen E.K."/>
            <person name="Saunders A.M."/>
            <person name="Kristiansen R."/>
            <person name="Stokholm-Bjerregaard M."/>
            <person name="Nielsen K.L."/>
            <person name="Nielsen P.H."/>
        </authorList>
    </citation>
    <scope>NUCLEOTIDE SEQUENCE</scope>
    <source>
        <strain evidence="7">Run_A_D11</strain>
    </source>
</reference>
<dbReference type="SUPFAM" id="SSF53822">
    <property type="entry name" value="Periplasmic binding protein-like I"/>
    <property type="match status" value="1"/>
</dbReference>
<dbReference type="OrthoDB" id="9768386at2"/>
<dbReference type="Pfam" id="PF13458">
    <property type="entry name" value="Peripla_BP_6"/>
    <property type="match status" value="1"/>
</dbReference>
<dbReference type="PANTHER" id="PTHR47151">
    <property type="entry name" value="LEU/ILE/VAL-BINDING ABC TRANSPORTER SUBUNIT"/>
    <property type="match status" value="1"/>
</dbReference>
<comment type="caution">
    <text evidence="7">The sequence shown here is derived from an EMBL/GenBank/DDBJ whole genome shotgun (WGS) entry which is preliminary data.</text>
</comment>
<feature type="signal peptide" evidence="5">
    <location>
        <begin position="1"/>
        <end position="26"/>
    </location>
</feature>
<dbReference type="RefSeq" id="WP_048669965.1">
    <property type="nucleotide sequence ID" value="NZ_CBTJ020000001.1"/>
</dbReference>
<organism evidence="7 8">
    <name type="scientific">Candidatus Competibacter denitrificans Run_A_D11</name>
    <dbReference type="NCBI Taxonomy" id="1400863"/>
    <lineage>
        <taxon>Bacteria</taxon>
        <taxon>Pseudomonadati</taxon>
        <taxon>Pseudomonadota</taxon>
        <taxon>Gammaproteobacteria</taxon>
        <taxon>Candidatus Competibacteraceae</taxon>
        <taxon>Candidatus Competibacter</taxon>
    </lineage>
</organism>
<dbReference type="EMBL" id="CBTJ020000001">
    <property type="protein sequence ID" value="CDI00901.1"/>
    <property type="molecule type" value="Genomic_DNA"/>
</dbReference>
<evidence type="ECO:0000313" key="8">
    <source>
        <dbReference type="Proteomes" id="UP000035760"/>
    </source>
</evidence>
<sequence length="374" mass="40060">MKTFSRHVLSAAVTTIILGLGSAAHAAEDTIKIALAGPTTGPVAQYGDMQMMGAKMAVEQINAKGGVNGKKLEAVVMDDACEPKQAVAVANQIVNQKIKFVIGHLCSGSTQPASKLYEDEGIFMITPAATNPAITQQKYKMVFRTIGTDDQQGPTAGRYIANKVKPKKLAIIHDKQQYGEGIAKEVDKTVKAAGITPVLFEGINKGQTDFSALITKMKKDGVDFVYYGGYHPELGLLLRQSREQGFDAKYMGPEGVGNKDISAIAGPASEGLLVTLPADFSADPANAELVKAFKAKNEDPTGPFVMPAYAGVQIIADSIKATKTEDAVKIADYVRKNSFQTPIGKVAFKENGDLKEFEFVVFNWHADATKTPVK</sequence>
<dbReference type="InterPro" id="IPR028082">
    <property type="entry name" value="Peripla_BP_I"/>
</dbReference>
<comment type="similarity">
    <text evidence="1">Belongs to the leucine-binding protein family.</text>
</comment>
<evidence type="ECO:0000256" key="3">
    <source>
        <dbReference type="ARBA" id="ARBA00022729"/>
    </source>
</evidence>
<dbReference type="GO" id="GO:0006865">
    <property type="term" value="P:amino acid transport"/>
    <property type="evidence" value="ECO:0007669"/>
    <property type="project" value="UniProtKB-KW"/>
</dbReference>
<protein>
    <submittedName>
        <fullName evidence="7">Leucine transporter subunit periplasmic-binding component of ABC superfamily</fullName>
    </submittedName>
</protein>
<gene>
    <name evidence="7" type="primary">livK</name>
    <name evidence="7" type="ORF">BN873_10157</name>
</gene>
<dbReference type="InterPro" id="IPR000709">
    <property type="entry name" value="Leu_Ile_Val-bd"/>
</dbReference>
<evidence type="ECO:0000256" key="1">
    <source>
        <dbReference type="ARBA" id="ARBA00010062"/>
    </source>
</evidence>
<dbReference type="InterPro" id="IPR028081">
    <property type="entry name" value="Leu-bd"/>
</dbReference>